<accession>A0ACB7ZZR0</accession>
<keyword evidence="2" id="KW-1185">Reference proteome</keyword>
<evidence type="ECO:0000313" key="1">
    <source>
        <dbReference type="EMBL" id="KAH7906545.1"/>
    </source>
</evidence>
<dbReference type="Proteomes" id="UP000790377">
    <property type="component" value="Unassembled WGS sequence"/>
</dbReference>
<proteinExistence type="predicted"/>
<dbReference type="EMBL" id="MU268004">
    <property type="protein sequence ID" value="KAH7906545.1"/>
    <property type="molecule type" value="Genomic_DNA"/>
</dbReference>
<comment type="caution">
    <text evidence="1">The sequence shown here is derived from an EMBL/GenBank/DDBJ whole genome shotgun (WGS) entry which is preliminary data.</text>
</comment>
<evidence type="ECO:0000313" key="2">
    <source>
        <dbReference type="Proteomes" id="UP000790377"/>
    </source>
</evidence>
<protein>
    <submittedName>
        <fullName evidence="1">Uncharacterized protein</fullName>
    </submittedName>
</protein>
<reference evidence="1" key="1">
    <citation type="journal article" date="2021" name="New Phytol.">
        <title>Evolutionary innovations through gain and loss of genes in the ectomycorrhizal Boletales.</title>
        <authorList>
            <person name="Wu G."/>
            <person name="Miyauchi S."/>
            <person name="Morin E."/>
            <person name="Kuo A."/>
            <person name="Drula E."/>
            <person name="Varga T."/>
            <person name="Kohler A."/>
            <person name="Feng B."/>
            <person name="Cao Y."/>
            <person name="Lipzen A."/>
            <person name="Daum C."/>
            <person name="Hundley H."/>
            <person name="Pangilinan J."/>
            <person name="Johnson J."/>
            <person name="Barry K."/>
            <person name="LaButti K."/>
            <person name="Ng V."/>
            <person name="Ahrendt S."/>
            <person name="Min B."/>
            <person name="Choi I.G."/>
            <person name="Park H."/>
            <person name="Plett J.M."/>
            <person name="Magnuson J."/>
            <person name="Spatafora J.W."/>
            <person name="Nagy L.G."/>
            <person name="Henrissat B."/>
            <person name="Grigoriev I.V."/>
            <person name="Yang Z.L."/>
            <person name="Xu J."/>
            <person name="Martin F.M."/>
        </authorList>
    </citation>
    <scope>NUCLEOTIDE SEQUENCE</scope>
    <source>
        <strain evidence="1">ATCC 28755</strain>
    </source>
</reference>
<feature type="non-terminal residue" evidence="1">
    <location>
        <position position="1"/>
    </location>
</feature>
<organism evidence="1 2">
    <name type="scientific">Hygrophoropsis aurantiaca</name>
    <dbReference type="NCBI Taxonomy" id="72124"/>
    <lineage>
        <taxon>Eukaryota</taxon>
        <taxon>Fungi</taxon>
        <taxon>Dikarya</taxon>
        <taxon>Basidiomycota</taxon>
        <taxon>Agaricomycotina</taxon>
        <taxon>Agaricomycetes</taxon>
        <taxon>Agaricomycetidae</taxon>
        <taxon>Boletales</taxon>
        <taxon>Coniophorineae</taxon>
        <taxon>Hygrophoropsidaceae</taxon>
        <taxon>Hygrophoropsis</taxon>
    </lineage>
</organism>
<name>A0ACB7ZZR0_9AGAM</name>
<sequence length="90" mass="10557">LPPPKEGLDDVLAFIYTRPCQPTQDDFKRTPMLVRRNKVARALEWLKLNHANYSDLQISYENLKMYSEDMPPVVVDYRHDFTVDPAILVH</sequence>
<gene>
    <name evidence="1" type="ORF">BJ138DRAFT_1016023</name>
</gene>